<dbReference type="GO" id="GO:0006270">
    <property type="term" value="P:DNA replication initiation"/>
    <property type="evidence" value="ECO:0007669"/>
    <property type="project" value="InterPro"/>
</dbReference>
<accession>A0A7W7YRC5</accession>
<feature type="coiled-coil region" evidence="1">
    <location>
        <begin position="40"/>
        <end position="67"/>
    </location>
</feature>
<organism evidence="3 4">
    <name type="scientific">Shinella fusca</name>
    <dbReference type="NCBI Taxonomy" id="544480"/>
    <lineage>
        <taxon>Bacteria</taxon>
        <taxon>Pseudomonadati</taxon>
        <taxon>Pseudomonadota</taxon>
        <taxon>Alphaproteobacteria</taxon>
        <taxon>Hyphomicrobiales</taxon>
        <taxon>Rhizobiaceae</taxon>
        <taxon>Shinella</taxon>
    </lineage>
</organism>
<feature type="domain" description="Chromosomal replication initiator DnaA C-terminal" evidence="2">
    <location>
        <begin position="97"/>
        <end position="168"/>
    </location>
</feature>
<keyword evidence="4" id="KW-1185">Reference proteome</keyword>
<reference evidence="3 4" key="1">
    <citation type="submission" date="2020-08" db="EMBL/GenBank/DDBJ databases">
        <title>Genomic Encyclopedia of Type Strains, Phase IV (KMG-IV): sequencing the most valuable type-strain genomes for metagenomic binning, comparative biology and taxonomic classification.</title>
        <authorList>
            <person name="Goeker M."/>
        </authorList>
    </citation>
    <scope>NUCLEOTIDE SEQUENCE [LARGE SCALE GENOMIC DNA]</scope>
    <source>
        <strain evidence="3 4">DSM 21319</strain>
    </source>
</reference>
<dbReference type="GO" id="GO:0006275">
    <property type="term" value="P:regulation of DNA replication"/>
    <property type="evidence" value="ECO:0007669"/>
    <property type="project" value="InterPro"/>
</dbReference>
<evidence type="ECO:0000313" key="3">
    <source>
        <dbReference type="EMBL" id="MBB5040822.1"/>
    </source>
</evidence>
<dbReference type="SUPFAM" id="SSF48295">
    <property type="entry name" value="TrpR-like"/>
    <property type="match status" value="1"/>
</dbReference>
<dbReference type="GO" id="GO:0005524">
    <property type="term" value="F:ATP binding"/>
    <property type="evidence" value="ECO:0007669"/>
    <property type="project" value="InterPro"/>
</dbReference>
<evidence type="ECO:0000313" key="4">
    <source>
        <dbReference type="Proteomes" id="UP000535406"/>
    </source>
</evidence>
<dbReference type="AlphaFoldDB" id="A0A7W7YRC5"/>
<name>A0A7W7YRC5_9HYPH</name>
<proteinExistence type="predicted"/>
<comment type="caution">
    <text evidence="3">The sequence shown here is derived from an EMBL/GenBank/DDBJ whole genome shotgun (WGS) entry which is preliminary data.</text>
</comment>
<protein>
    <submittedName>
        <fullName evidence="3">Chromosomal replication initiation ATPase DnaA</fullName>
    </submittedName>
</protein>
<dbReference type="RefSeq" id="WP_184139961.1">
    <property type="nucleotide sequence ID" value="NZ_JACHIK010000001.1"/>
</dbReference>
<evidence type="ECO:0000256" key="1">
    <source>
        <dbReference type="SAM" id="Coils"/>
    </source>
</evidence>
<gene>
    <name evidence="3" type="ORF">HNQ66_000200</name>
</gene>
<dbReference type="InterPro" id="IPR018312">
    <property type="entry name" value="Chromosome_initiator_DnaA_CS"/>
</dbReference>
<dbReference type="GO" id="GO:0003688">
    <property type="term" value="F:DNA replication origin binding"/>
    <property type="evidence" value="ECO:0007669"/>
    <property type="project" value="InterPro"/>
</dbReference>
<dbReference type="InterPro" id="IPR010921">
    <property type="entry name" value="Trp_repressor/repl_initiator"/>
</dbReference>
<dbReference type="PROSITE" id="PS01008">
    <property type="entry name" value="DNAA"/>
    <property type="match status" value="1"/>
</dbReference>
<sequence length="173" mass="18990">MNIQVSAKPVEDVAAYLAEGKARREALMGGGRNFVNALERKKLHDEISRLSAQVIALRAETRSLQERLDEKDGIIRAHEQTINGLTAGNDVSGSRRPTKEIIADVLRDFPGITYAQVMGPGRSVPVVEARHTCILAVHRARPDLSFPQLGAIFGGRDHTTILFAVRKMEARLG</sequence>
<dbReference type="Gene3D" id="1.10.1750.10">
    <property type="match status" value="1"/>
</dbReference>
<dbReference type="Pfam" id="PF08299">
    <property type="entry name" value="Bac_DnaA_C"/>
    <property type="match status" value="1"/>
</dbReference>
<dbReference type="Proteomes" id="UP000535406">
    <property type="component" value="Unassembled WGS sequence"/>
</dbReference>
<dbReference type="CDD" id="cd06571">
    <property type="entry name" value="Bac_DnaA_C"/>
    <property type="match status" value="1"/>
</dbReference>
<keyword evidence="1" id="KW-0175">Coiled coil</keyword>
<dbReference type="SMART" id="SM00760">
    <property type="entry name" value="Bac_DnaA_C"/>
    <property type="match status" value="1"/>
</dbReference>
<dbReference type="EMBL" id="JACHIK010000001">
    <property type="protein sequence ID" value="MBB5040822.1"/>
    <property type="molecule type" value="Genomic_DNA"/>
</dbReference>
<evidence type="ECO:0000259" key="2">
    <source>
        <dbReference type="SMART" id="SM00760"/>
    </source>
</evidence>
<dbReference type="InterPro" id="IPR013159">
    <property type="entry name" value="DnaA_C"/>
</dbReference>